<keyword evidence="1" id="KW-1133">Transmembrane helix</keyword>
<sequence>MPRDRKRITDRGVPLPILSLAAAVVSNDGRTVRSVAKEYSICHTTLYRFIKKRERLCPGEEMRSGYWTPRRVFSVQQEDSLAEYLKRAADLFYGLSTKETGRHHQFFKSKLGHLLLWKFLQCTLGLLPLLQFLQCKLGVLLLLQFLQCMLGLLLILQFLQCNLSSHLRLLDLTPEQDHGR</sequence>
<protein>
    <recommendedName>
        <fullName evidence="4">HTH psq-type domain-containing protein</fullName>
    </recommendedName>
</protein>
<keyword evidence="1" id="KW-0812">Transmembrane</keyword>
<accession>A0A5A9NV29</accession>
<reference evidence="2 3" key="1">
    <citation type="journal article" date="2019" name="Mol. Ecol. Resour.">
        <title>Chromosome-level genome assembly of Triplophysa tibetana, a fish adapted to the harsh high-altitude environment of the Tibetan Plateau.</title>
        <authorList>
            <person name="Yang X."/>
            <person name="Liu H."/>
            <person name="Ma Z."/>
            <person name="Zou Y."/>
            <person name="Zou M."/>
            <person name="Mao Y."/>
            <person name="Li X."/>
            <person name="Wang H."/>
            <person name="Chen T."/>
            <person name="Wang W."/>
            <person name="Yang R."/>
        </authorList>
    </citation>
    <scope>NUCLEOTIDE SEQUENCE [LARGE SCALE GENOMIC DNA]</scope>
    <source>
        <strain evidence="2">TTIB1903HZAU</strain>
        <tissue evidence="2">Muscle</tissue>
    </source>
</reference>
<gene>
    <name evidence="2" type="ORF">E1301_Tti017115</name>
</gene>
<name>A0A5A9NV29_9TELE</name>
<evidence type="ECO:0000313" key="3">
    <source>
        <dbReference type="Proteomes" id="UP000324632"/>
    </source>
</evidence>
<keyword evidence="1" id="KW-0472">Membrane</keyword>
<comment type="caution">
    <text evidence="2">The sequence shown here is derived from an EMBL/GenBank/DDBJ whole genome shotgun (WGS) entry which is preliminary data.</text>
</comment>
<feature type="transmembrane region" description="Helical" evidence="1">
    <location>
        <begin position="139"/>
        <end position="159"/>
    </location>
</feature>
<evidence type="ECO:0000256" key="1">
    <source>
        <dbReference type="SAM" id="Phobius"/>
    </source>
</evidence>
<feature type="transmembrane region" description="Helical" evidence="1">
    <location>
        <begin position="114"/>
        <end position="133"/>
    </location>
</feature>
<evidence type="ECO:0008006" key="4">
    <source>
        <dbReference type="Google" id="ProtNLM"/>
    </source>
</evidence>
<dbReference type="EMBL" id="SOYY01000014">
    <property type="protein sequence ID" value="KAA0712559.1"/>
    <property type="molecule type" value="Genomic_DNA"/>
</dbReference>
<dbReference type="Proteomes" id="UP000324632">
    <property type="component" value="Chromosome 14"/>
</dbReference>
<evidence type="ECO:0000313" key="2">
    <source>
        <dbReference type="EMBL" id="KAA0712559.1"/>
    </source>
</evidence>
<organism evidence="2 3">
    <name type="scientific">Triplophysa tibetana</name>
    <dbReference type="NCBI Taxonomy" id="1572043"/>
    <lineage>
        <taxon>Eukaryota</taxon>
        <taxon>Metazoa</taxon>
        <taxon>Chordata</taxon>
        <taxon>Craniata</taxon>
        <taxon>Vertebrata</taxon>
        <taxon>Euteleostomi</taxon>
        <taxon>Actinopterygii</taxon>
        <taxon>Neopterygii</taxon>
        <taxon>Teleostei</taxon>
        <taxon>Ostariophysi</taxon>
        <taxon>Cypriniformes</taxon>
        <taxon>Nemacheilidae</taxon>
        <taxon>Triplophysa</taxon>
    </lineage>
</organism>
<keyword evidence="3" id="KW-1185">Reference proteome</keyword>
<proteinExistence type="predicted"/>
<dbReference type="AlphaFoldDB" id="A0A5A9NV29"/>